<dbReference type="InterPro" id="IPR011043">
    <property type="entry name" value="Gal_Oxase/kelch_b-propeller"/>
</dbReference>
<evidence type="ECO:0000259" key="1">
    <source>
        <dbReference type="Pfam" id="PF23635"/>
    </source>
</evidence>
<sequence>MPFVVLVGFLPGERIPFFFSVFFAALVVVMWQRDAYPGEAMADPLGECSAPPSRVDRILLLVPDLSEGKCVQWSPVLHIPDLWLHLAILQVLDLRRRTDGPPVWHSACTMKHVSHLHGDGLRAASLTHLPVVMWMEAFTQEACSMVSGTFLVAASTSEFMRRRVAAILLRRRCNPPKDLDSSREVSSPLWACCLQKKKKKAASRHFSLSTGLLVLFPQSPPKPSLPPPPELNADAIFEILIRIPPDEPAHLIHASLVCKSWLRLLFDLAFLCRYREFHRTPPLLGFLHNEADDVCNPNAGFIPTTSVPFLVPAGARLQHWWALDCRHGRVLFHHFEPMALIVWDPITGDQKQVPVPSYPYSYCTGAVLCAVSGCDHLGCCGGPFLVVFVGNDKENITWVSMYSSETGVWSPSATVDLSVSANADAHSYVDMKPSNLTGDALYFILDHGKSILKYGLGERSLSMVDPPKVYKRSSIVMTAEGGTLGFAGIEDESLYLWSWKDGDGDIAGWTLCMVIKLDGLIPTCDVSFPRYAGVITLDFKSRKVRKVGMESVVSSQFCRTRATMPHALALFQFLV</sequence>
<dbReference type="InterPro" id="IPR036047">
    <property type="entry name" value="F-box-like_dom_sf"/>
</dbReference>
<dbReference type="AlphaFoldDB" id="A0A5J9VWT9"/>
<dbReference type="OrthoDB" id="690324at2759"/>
<name>A0A5J9VWT9_9POAL</name>
<feature type="domain" description="F-box protein AT5G49610-like beta-propeller" evidence="1">
    <location>
        <begin position="323"/>
        <end position="519"/>
    </location>
</feature>
<evidence type="ECO:0000313" key="3">
    <source>
        <dbReference type="Proteomes" id="UP000324897"/>
    </source>
</evidence>
<organism evidence="2 3">
    <name type="scientific">Eragrostis curvula</name>
    <name type="common">weeping love grass</name>
    <dbReference type="NCBI Taxonomy" id="38414"/>
    <lineage>
        <taxon>Eukaryota</taxon>
        <taxon>Viridiplantae</taxon>
        <taxon>Streptophyta</taxon>
        <taxon>Embryophyta</taxon>
        <taxon>Tracheophyta</taxon>
        <taxon>Spermatophyta</taxon>
        <taxon>Magnoliopsida</taxon>
        <taxon>Liliopsida</taxon>
        <taxon>Poales</taxon>
        <taxon>Poaceae</taxon>
        <taxon>PACMAD clade</taxon>
        <taxon>Chloridoideae</taxon>
        <taxon>Eragrostideae</taxon>
        <taxon>Eragrostidinae</taxon>
        <taxon>Eragrostis</taxon>
    </lineage>
</organism>
<reference evidence="2 3" key="1">
    <citation type="journal article" date="2019" name="Sci. Rep.">
        <title>A high-quality genome of Eragrostis curvula grass provides insights into Poaceae evolution and supports new strategies to enhance forage quality.</title>
        <authorList>
            <person name="Carballo J."/>
            <person name="Santos B.A.C.M."/>
            <person name="Zappacosta D."/>
            <person name="Garbus I."/>
            <person name="Selva J.P."/>
            <person name="Gallo C.A."/>
            <person name="Diaz A."/>
            <person name="Albertini E."/>
            <person name="Caccamo M."/>
            <person name="Echenique V."/>
        </authorList>
    </citation>
    <scope>NUCLEOTIDE SEQUENCE [LARGE SCALE GENOMIC DNA]</scope>
    <source>
        <strain evidence="3">cv. Victoria</strain>
        <tissue evidence="2">Leaf</tissue>
    </source>
</reference>
<dbReference type="Proteomes" id="UP000324897">
    <property type="component" value="Chromosome 4"/>
</dbReference>
<dbReference type="PANTHER" id="PTHR32133">
    <property type="entry name" value="OS07G0120400 PROTEIN"/>
    <property type="match status" value="1"/>
</dbReference>
<dbReference type="SUPFAM" id="SSF50965">
    <property type="entry name" value="Galactose oxidase, central domain"/>
    <property type="match status" value="1"/>
</dbReference>
<protein>
    <recommendedName>
        <fullName evidence="1">F-box protein AT5G49610-like beta-propeller domain-containing protein</fullName>
    </recommendedName>
</protein>
<accession>A0A5J9VWT9</accession>
<dbReference type="Gramene" id="TVU40699">
    <property type="protein sequence ID" value="TVU40699"/>
    <property type="gene ID" value="EJB05_14169"/>
</dbReference>
<dbReference type="Pfam" id="PF23635">
    <property type="entry name" value="Beta-prop_AT5G49610-like"/>
    <property type="match status" value="1"/>
</dbReference>
<dbReference type="SUPFAM" id="SSF81383">
    <property type="entry name" value="F-box domain"/>
    <property type="match status" value="1"/>
</dbReference>
<dbReference type="InterPro" id="IPR056594">
    <property type="entry name" value="AT5G49610-like_b-prop"/>
</dbReference>
<gene>
    <name evidence="2" type="ORF">EJB05_14169</name>
</gene>
<dbReference type="EMBL" id="RWGY01000007">
    <property type="protein sequence ID" value="TVU40699.1"/>
    <property type="molecule type" value="Genomic_DNA"/>
</dbReference>
<evidence type="ECO:0000313" key="2">
    <source>
        <dbReference type="EMBL" id="TVU40699.1"/>
    </source>
</evidence>
<keyword evidence="3" id="KW-1185">Reference proteome</keyword>
<comment type="caution">
    <text evidence="2">The sequence shown here is derived from an EMBL/GenBank/DDBJ whole genome shotgun (WGS) entry which is preliminary data.</text>
</comment>
<feature type="non-terminal residue" evidence="2">
    <location>
        <position position="1"/>
    </location>
</feature>
<dbReference type="PANTHER" id="PTHR32133:SF408">
    <property type="entry name" value="OS07G0120400 PROTEIN"/>
    <property type="match status" value="1"/>
</dbReference>
<proteinExistence type="predicted"/>